<dbReference type="EMBL" id="CADCTT010000369">
    <property type="protein sequence ID" value="CAA9333639.1"/>
    <property type="molecule type" value="Genomic_DNA"/>
</dbReference>
<feature type="region of interest" description="Disordered" evidence="1">
    <location>
        <begin position="1"/>
        <end position="238"/>
    </location>
</feature>
<name>A0A6J4LII7_9ACTN</name>
<gene>
    <name evidence="2" type="ORF">AVDCRST_MAG61-3037</name>
</gene>
<feature type="non-terminal residue" evidence="2">
    <location>
        <position position="1"/>
    </location>
</feature>
<feature type="compositionally biased region" description="Low complexity" evidence="1">
    <location>
        <begin position="32"/>
        <end position="64"/>
    </location>
</feature>
<accession>A0A6J4LII7</accession>
<feature type="compositionally biased region" description="Low complexity" evidence="1">
    <location>
        <begin position="127"/>
        <end position="138"/>
    </location>
</feature>
<feature type="compositionally biased region" description="Gly residues" evidence="1">
    <location>
        <begin position="90"/>
        <end position="102"/>
    </location>
</feature>
<feature type="non-terminal residue" evidence="2">
    <location>
        <position position="238"/>
    </location>
</feature>
<dbReference type="AlphaFoldDB" id="A0A6J4LII7"/>
<protein>
    <submittedName>
        <fullName evidence="2">Uncharacterized protein</fullName>
    </submittedName>
</protein>
<feature type="compositionally biased region" description="Basic and acidic residues" evidence="1">
    <location>
        <begin position="192"/>
        <end position="201"/>
    </location>
</feature>
<feature type="compositionally biased region" description="Basic and acidic residues" evidence="1">
    <location>
        <begin position="65"/>
        <end position="80"/>
    </location>
</feature>
<sequence>GPLEHRAGRAGRRRPGRGGLRGAVGWGPQPTPGSRDAGPAGAGDPALPSRRAGAALPLRAAGPPRAEHGGRARSGRRDAGRGTPTTGSGCRDGGGDRLGVGGLRQRPRDGLGGAGAPGGPGLRGRRGQPPGAARPARAGADEPHPCGGGGTVAGSGGPGDAGGQPHPRPAGGGGRAGPRCRRAGRGGPSLRGDPERAERPAGRLPAASRAGPVPALGEHRPTQPRHPRSSWCARSQAL</sequence>
<feature type="compositionally biased region" description="Gly residues" evidence="1">
    <location>
        <begin position="110"/>
        <end position="122"/>
    </location>
</feature>
<evidence type="ECO:0000313" key="2">
    <source>
        <dbReference type="EMBL" id="CAA9333639.1"/>
    </source>
</evidence>
<evidence type="ECO:0000256" key="1">
    <source>
        <dbReference type="SAM" id="MobiDB-lite"/>
    </source>
</evidence>
<organism evidence="2">
    <name type="scientific">uncultured Friedmanniella sp</name>
    <dbReference type="NCBI Taxonomy" id="335381"/>
    <lineage>
        <taxon>Bacteria</taxon>
        <taxon>Bacillati</taxon>
        <taxon>Actinomycetota</taxon>
        <taxon>Actinomycetes</taxon>
        <taxon>Propionibacteriales</taxon>
        <taxon>Nocardioidaceae</taxon>
        <taxon>Friedmanniella</taxon>
        <taxon>environmental samples</taxon>
    </lineage>
</organism>
<feature type="compositionally biased region" description="Gly residues" evidence="1">
    <location>
        <begin position="146"/>
        <end position="162"/>
    </location>
</feature>
<proteinExistence type="predicted"/>
<reference evidence="2" key="1">
    <citation type="submission" date="2020-02" db="EMBL/GenBank/DDBJ databases">
        <authorList>
            <person name="Meier V. D."/>
        </authorList>
    </citation>
    <scope>NUCLEOTIDE SEQUENCE</scope>
    <source>
        <strain evidence="2">AVDCRST_MAG61</strain>
    </source>
</reference>